<dbReference type="PATRIC" id="fig|1450449.3.peg.2076"/>
<dbReference type="STRING" id="1122190.GCA_000621105_01915"/>
<sequence length="120" mass="13167">MKPLLSTIALATILTACSDDSIGGQKDAHGCLTASGQQYSFLKQACVQPFNVADIKLDEPQNSTSAIYVILSEDKSQAEIFASDLPENTILDVVKGGYLSKDSKIRLMKTTDYWKIQKYD</sequence>
<dbReference type="RefSeq" id="WP_042804215.1">
    <property type="nucleotide sequence ID" value="NZ_AVSP01000011.1"/>
</dbReference>
<dbReference type="Proteomes" id="UP000054123">
    <property type="component" value="Unassembled WGS sequence"/>
</dbReference>
<dbReference type="OrthoDB" id="8913515at2"/>
<reference evidence="1 2" key="1">
    <citation type="journal article" date="2014" name="Genome Announc.">
        <title>Genome Sequence of a Presumptive Mannheimia haemolytica Strain with an A1/A6-Cross-Reactive Serotype from a White-Tailed Deer (Odocoileus virginianus).</title>
        <authorList>
            <person name="Lawrence P.K."/>
            <person name="Bey R.F."/>
            <person name="Wiener B."/>
            <person name="Kittichotirat W."/>
            <person name="Bumgarner R.E."/>
        </authorList>
    </citation>
    <scope>NUCLEOTIDE SEQUENCE [LARGE SCALE GENOMIC DNA]</scope>
    <source>
        <strain evidence="1 2">PKL10</strain>
    </source>
</reference>
<dbReference type="AlphaFoldDB" id="A0A011LVW3"/>
<proteinExistence type="predicted"/>
<evidence type="ECO:0000313" key="2">
    <source>
        <dbReference type="Proteomes" id="UP000054123"/>
    </source>
</evidence>
<protein>
    <recommendedName>
        <fullName evidence="3">Lipoprotein</fullName>
    </recommendedName>
</protein>
<dbReference type="EMBL" id="JANJ01000008">
    <property type="protein sequence ID" value="EXI61358.1"/>
    <property type="molecule type" value="Genomic_DNA"/>
</dbReference>
<name>A0A011LVW3_9PAST</name>
<comment type="caution">
    <text evidence="1">The sequence shown here is derived from an EMBL/GenBank/DDBJ whole genome shotgun (WGS) entry which is preliminary data.</text>
</comment>
<gene>
    <name evidence="1" type="ORF">AK33_10420</name>
</gene>
<organism evidence="1 2">
    <name type="scientific">Mannheimia granulomatis</name>
    <dbReference type="NCBI Taxonomy" id="85402"/>
    <lineage>
        <taxon>Bacteria</taxon>
        <taxon>Pseudomonadati</taxon>
        <taxon>Pseudomonadota</taxon>
        <taxon>Gammaproteobacteria</taxon>
        <taxon>Pasteurellales</taxon>
        <taxon>Pasteurellaceae</taxon>
        <taxon>Mannheimia</taxon>
    </lineage>
</organism>
<evidence type="ECO:0008006" key="3">
    <source>
        <dbReference type="Google" id="ProtNLM"/>
    </source>
</evidence>
<evidence type="ECO:0000313" key="1">
    <source>
        <dbReference type="EMBL" id="EXI61358.1"/>
    </source>
</evidence>
<keyword evidence="2" id="KW-1185">Reference proteome</keyword>
<accession>A0A011LVW3</accession>
<dbReference type="PROSITE" id="PS51257">
    <property type="entry name" value="PROKAR_LIPOPROTEIN"/>
    <property type="match status" value="1"/>
</dbReference>